<dbReference type="NCBIfam" id="TIGR00254">
    <property type="entry name" value="GGDEF"/>
    <property type="match status" value="1"/>
</dbReference>
<dbReference type="AlphaFoldDB" id="A0A9X3CHM4"/>
<keyword evidence="4 12" id="KW-0808">Transferase</keyword>
<dbReference type="PROSITE" id="PS50887">
    <property type="entry name" value="GGDEF"/>
    <property type="match status" value="1"/>
</dbReference>
<evidence type="ECO:0000256" key="4">
    <source>
        <dbReference type="ARBA" id="ARBA00022679"/>
    </source>
</evidence>
<dbReference type="Pfam" id="PF00990">
    <property type="entry name" value="GGDEF"/>
    <property type="match status" value="1"/>
</dbReference>
<keyword evidence="6" id="KW-0418">Kinase</keyword>
<dbReference type="SMART" id="SM00267">
    <property type="entry name" value="GGDEF"/>
    <property type="match status" value="1"/>
</dbReference>
<dbReference type="InterPro" id="IPR029787">
    <property type="entry name" value="Nucleotide_cyclase"/>
</dbReference>
<organism evidence="12 13">
    <name type="scientific">Vibrio paucivorans</name>
    <dbReference type="NCBI Taxonomy" id="2829489"/>
    <lineage>
        <taxon>Bacteria</taxon>
        <taxon>Pseudomonadati</taxon>
        <taxon>Pseudomonadota</taxon>
        <taxon>Gammaproteobacteria</taxon>
        <taxon>Vibrionales</taxon>
        <taxon>Vibrionaceae</taxon>
        <taxon>Vibrio</taxon>
    </lineage>
</organism>
<keyword evidence="3" id="KW-0597">Phosphoprotein</keyword>
<dbReference type="NCBIfam" id="TIGR00229">
    <property type="entry name" value="sensory_box"/>
    <property type="match status" value="1"/>
</dbReference>
<dbReference type="InterPro" id="IPR043128">
    <property type="entry name" value="Rev_trsase/Diguanyl_cyclase"/>
</dbReference>
<keyword evidence="8" id="KW-0902">Two-component regulatory system</keyword>
<dbReference type="GO" id="GO:0052621">
    <property type="term" value="F:diguanylate cyclase activity"/>
    <property type="evidence" value="ECO:0007669"/>
    <property type="project" value="UniProtKB-EC"/>
</dbReference>
<dbReference type="GO" id="GO:0000160">
    <property type="term" value="P:phosphorelay signal transduction system"/>
    <property type="evidence" value="ECO:0007669"/>
    <property type="project" value="UniProtKB-KW"/>
</dbReference>
<gene>
    <name evidence="12" type="ORF">MD483_17125</name>
</gene>
<dbReference type="SMART" id="SM00086">
    <property type="entry name" value="PAC"/>
    <property type="match status" value="1"/>
</dbReference>
<evidence type="ECO:0000313" key="13">
    <source>
        <dbReference type="Proteomes" id="UP001155586"/>
    </source>
</evidence>
<keyword evidence="12" id="KW-0548">Nucleotidyltransferase</keyword>
<dbReference type="Pfam" id="PF21623">
    <property type="entry name" value="HK_sensor_dom_bact"/>
    <property type="match status" value="1"/>
</dbReference>
<dbReference type="Pfam" id="PF13426">
    <property type="entry name" value="PAS_9"/>
    <property type="match status" value="1"/>
</dbReference>
<dbReference type="SUPFAM" id="SSF55785">
    <property type="entry name" value="PYP-like sensor domain (PAS domain)"/>
    <property type="match status" value="1"/>
</dbReference>
<dbReference type="CDD" id="cd00130">
    <property type="entry name" value="PAS"/>
    <property type="match status" value="1"/>
</dbReference>
<evidence type="ECO:0000256" key="5">
    <source>
        <dbReference type="ARBA" id="ARBA00022741"/>
    </source>
</evidence>
<evidence type="ECO:0000256" key="7">
    <source>
        <dbReference type="ARBA" id="ARBA00022840"/>
    </source>
</evidence>
<evidence type="ECO:0000313" key="12">
    <source>
        <dbReference type="EMBL" id="MCW8335534.1"/>
    </source>
</evidence>
<dbReference type="SUPFAM" id="SSF55073">
    <property type="entry name" value="Nucleotide cyclase"/>
    <property type="match status" value="1"/>
</dbReference>
<protein>
    <submittedName>
        <fullName evidence="12">Diguanylate cyclase</fullName>
        <ecNumber evidence="12">2.7.7.65</ecNumber>
    </submittedName>
</protein>
<dbReference type="InterPro" id="IPR029151">
    <property type="entry name" value="Sensor-like_sf"/>
</dbReference>
<evidence type="ECO:0000256" key="6">
    <source>
        <dbReference type="ARBA" id="ARBA00022777"/>
    </source>
</evidence>
<dbReference type="PROSITE" id="PS50112">
    <property type="entry name" value="PAS"/>
    <property type="match status" value="1"/>
</dbReference>
<feature type="domain" description="PAS" evidence="9">
    <location>
        <begin position="337"/>
        <end position="382"/>
    </location>
</feature>
<dbReference type="GO" id="GO:0016301">
    <property type="term" value="F:kinase activity"/>
    <property type="evidence" value="ECO:0007669"/>
    <property type="project" value="UniProtKB-KW"/>
</dbReference>
<keyword evidence="5" id="KW-0547">Nucleotide-binding</keyword>
<dbReference type="RefSeq" id="WP_265688681.1">
    <property type="nucleotide sequence ID" value="NZ_JAKRRX010000121.1"/>
</dbReference>
<dbReference type="InterPro" id="IPR000160">
    <property type="entry name" value="GGDEF_dom"/>
</dbReference>
<proteinExistence type="predicted"/>
<dbReference type="InterPro" id="IPR035965">
    <property type="entry name" value="PAS-like_dom_sf"/>
</dbReference>
<dbReference type="InterPro" id="IPR048760">
    <property type="entry name" value="VP0354-like_sensor_dom"/>
</dbReference>
<dbReference type="GO" id="GO:0005524">
    <property type="term" value="F:ATP binding"/>
    <property type="evidence" value="ECO:0007669"/>
    <property type="project" value="UniProtKB-KW"/>
</dbReference>
<accession>A0A9X3CHM4</accession>
<dbReference type="Gene3D" id="3.30.450.20">
    <property type="entry name" value="PAS domain"/>
    <property type="match status" value="3"/>
</dbReference>
<dbReference type="Gene3D" id="3.30.70.270">
    <property type="match status" value="1"/>
</dbReference>
<keyword evidence="7" id="KW-0067">ATP-binding</keyword>
<dbReference type="InterPro" id="IPR000014">
    <property type="entry name" value="PAS"/>
</dbReference>
<reference evidence="12" key="1">
    <citation type="submission" date="2022-02" db="EMBL/GenBank/DDBJ databases">
        <title>Vibrio sp. nov., a new bacterium isolated from Bohai sea, China.</title>
        <authorList>
            <person name="Yuan Y."/>
        </authorList>
    </citation>
    <scope>NUCLEOTIDE SEQUENCE</scope>
    <source>
        <strain evidence="12">DBSS07</strain>
    </source>
</reference>
<name>A0A9X3CHM4_9VIBR</name>
<evidence type="ECO:0000256" key="8">
    <source>
        <dbReference type="ARBA" id="ARBA00023012"/>
    </source>
</evidence>
<keyword evidence="13" id="KW-1185">Reference proteome</keyword>
<comment type="subcellular location">
    <subcellularLocation>
        <location evidence="2">Cell inner membrane</location>
    </subcellularLocation>
</comment>
<feature type="domain" description="GGDEF" evidence="11">
    <location>
        <begin position="496"/>
        <end position="620"/>
    </location>
</feature>
<comment type="caution">
    <text evidence="12">The sequence shown here is derived from an EMBL/GenBank/DDBJ whole genome shotgun (WGS) entry which is preliminary data.</text>
</comment>
<dbReference type="InterPro" id="IPR052163">
    <property type="entry name" value="DGC-Regulatory_Protein"/>
</dbReference>
<sequence>MNRRIPRFIAQFALVFIALSVVPTIYFTTELNKVDSIAKDKVSSQTQAQIEFTLNALKSTTNNIRRSIGILARNGLLYNTITKPNNYNIEALQDLWILTAKTQGYYSLLKLVDAQGNEIVRINQRGSSIEIVAKDHLNNDSQQDYFQKAQLLAPKTVEAYSSSNDRTESSGFTSLAERVTSPIDIGGERLGYFVADINVDAIFKALTYAGTATNRPDMLDASGYYIRSNNPDIQNSSDTDIHLSDINPAVWKYVQNADSGAIYNAGNWWAFQKLKLPVNTITEKLILLIVVPESYIDALKSDEITDLAILASTTYLLIFFLSVVFMAWHINHEKNSIESQIARAAMNGMSAVVITDKNNRIVQVNQEFTRLSGYTLEQVKGKLPSLFASGKHRQEFYMNMWKTLTSEGMWEGEVTNKRKDGSYITEILRIQTVTDRNGNIQFYVASFVDITHRKELENRLRELSERDALSKLWNRRKFDMELKNECRLVDRYPDSNHSCLAVLDIDHFKRINDALGHDEGDRVIQSVAKSLLGEIRDTDFLARIGGEEYALIMPHTDLDEAEIVLNRLRTSVYLAHNEQVSISGGVTDIKSSVQESYKRADVALYQSKTSGRNCISTFSSAQINEIA</sequence>
<evidence type="ECO:0000259" key="10">
    <source>
        <dbReference type="PROSITE" id="PS50113"/>
    </source>
</evidence>
<dbReference type="FunFam" id="3.30.70.270:FF:000001">
    <property type="entry name" value="Diguanylate cyclase domain protein"/>
    <property type="match status" value="1"/>
</dbReference>
<evidence type="ECO:0000256" key="1">
    <source>
        <dbReference type="ARBA" id="ARBA00001946"/>
    </source>
</evidence>
<evidence type="ECO:0000259" key="11">
    <source>
        <dbReference type="PROSITE" id="PS50887"/>
    </source>
</evidence>
<evidence type="ECO:0000256" key="3">
    <source>
        <dbReference type="ARBA" id="ARBA00022553"/>
    </source>
</evidence>
<dbReference type="PANTHER" id="PTHR46663">
    <property type="entry name" value="DIGUANYLATE CYCLASE DGCT-RELATED"/>
    <property type="match status" value="1"/>
</dbReference>
<dbReference type="CDD" id="cd01949">
    <property type="entry name" value="GGDEF"/>
    <property type="match status" value="1"/>
</dbReference>
<comment type="cofactor">
    <cofactor evidence="1">
        <name>Mg(2+)</name>
        <dbReference type="ChEBI" id="CHEBI:18420"/>
    </cofactor>
</comment>
<dbReference type="Proteomes" id="UP001155586">
    <property type="component" value="Unassembled WGS sequence"/>
</dbReference>
<feature type="domain" description="PAC" evidence="10">
    <location>
        <begin position="410"/>
        <end position="462"/>
    </location>
</feature>
<dbReference type="PANTHER" id="PTHR46663:SF4">
    <property type="entry name" value="DIGUANYLATE CYCLASE DGCT-RELATED"/>
    <property type="match status" value="1"/>
</dbReference>
<evidence type="ECO:0000259" key="9">
    <source>
        <dbReference type="PROSITE" id="PS50112"/>
    </source>
</evidence>
<dbReference type="EMBL" id="JAKRRX010000121">
    <property type="protein sequence ID" value="MCW8335534.1"/>
    <property type="molecule type" value="Genomic_DNA"/>
</dbReference>
<dbReference type="PROSITE" id="PS50113">
    <property type="entry name" value="PAC"/>
    <property type="match status" value="1"/>
</dbReference>
<dbReference type="SMART" id="SM00091">
    <property type="entry name" value="PAS"/>
    <property type="match status" value="1"/>
</dbReference>
<evidence type="ECO:0000256" key="2">
    <source>
        <dbReference type="ARBA" id="ARBA00004533"/>
    </source>
</evidence>
<dbReference type="InterPro" id="IPR001610">
    <property type="entry name" value="PAC"/>
</dbReference>
<dbReference type="InterPro" id="IPR000700">
    <property type="entry name" value="PAS-assoc_C"/>
</dbReference>
<dbReference type="SUPFAM" id="SSF103190">
    <property type="entry name" value="Sensory domain-like"/>
    <property type="match status" value="2"/>
</dbReference>
<dbReference type="EC" id="2.7.7.65" evidence="12"/>
<dbReference type="GO" id="GO:0005886">
    <property type="term" value="C:plasma membrane"/>
    <property type="evidence" value="ECO:0007669"/>
    <property type="project" value="UniProtKB-SubCell"/>
</dbReference>